<dbReference type="Pfam" id="PF12438">
    <property type="entry name" value="DUF3679"/>
    <property type="match status" value="1"/>
</dbReference>
<gene>
    <name evidence="1" type="ORF">AXI58_16640</name>
</gene>
<evidence type="ECO:0000313" key="2">
    <source>
        <dbReference type="Proteomes" id="UP000075430"/>
    </source>
</evidence>
<dbReference type="OrthoDB" id="2941402at2"/>
<sequence>MIRFTGKCLLIVTVMFLGVLFGMQQANNGMLDMKGYKDPSLKGAFTLTDGEHQEKEASILGQTVTAKDLEEKQKQLEQAESFNLFSKAGEALSNTVTDSAQAMYDWVLKLNR</sequence>
<keyword evidence="2" id="KW-1185">Reference proteome</keyword>
<dbReference type="RefSeq" id="WP_061521892.1">
    <property type="nucleotide sequence ID" value="NZ_JAJJBV010000025.1"/>
</dbReference>
<protein>
    <recommendedName>
        <fullName evidence="3">DUF3679 domain-containing protein</fullName>
    </recommendedName>
</protein>
<dbReference type="STRING" id="1793963.AXI58_16640"/>
<accession>A0A150F6L9</accession>
<reference evidence="2" key="1">
    <citation type="submission" date="2016-02" db="EMBL/GenBank/DDBJ databases">
        <authorList>
            <person name="Dunlap C."/>
        </authorList>
    </citation>
    <scope>NUCLEOTIDE SEQUENCE [LARGE SCALE GENOMIC DNA]</scope>
    <source>
        <strain evidence="2">NRRL B-41092</strain>
    </source>
</reference>
<dbReference type="EMBL" id="LSBA01000017">
    <property type="protein sequence ID" value="KXZ18440.1"/>
    <property type="molecule type" value="Genomic_DNA"/>
</dbReference>
<organism evidence="1 2">
    <name type="scientific">Bacillus nakamurai</name>
    <dbReference type="NCBI Taxonomy" id="1793963"/>
    <lineage>
        <taxon>Bacteria</taxon>
        <taxon>Bacillati</taxon>
        <taxon>Bacillota</taxon>
        <taxon>Bacilli</taxon>
        <taxon>Bacillales</taxon>
        <taxon>Bacillaceae</taxon>
        <taxon>Bacillus</taxon>
    </lineage>
</organism>
<dbReference type="Proteomes" id="UP000075430">
    <property type="component" value="Unassembled WGS sequence"/>
</dbReference>
<evidence type="ECO:0008006" key="3">
    <source>
        <dbReference type="Google" id="ProtNLM"/>
    </source>
</evidence>
<dbReference type="InterPro" id="IPR020534">
    <property type="entry name" value="Uncharacterised_YqxA"/>
</dbReference>
<evidence type="ECO:0000313" key="1">
    <source>
        <dbReference type="EMBL" id="KXZ18440.1"/>
    </source>
</evidence>
<dbReference type="AlphaFoldDB" id="A0A150F6L9"/>
<name>A0A150F6L9_9BACI</name>
<proteinExistence type="predicted"/>
<comment type="caution">
    <text evidence="1">The sequence shown here is derived from an EMBL/GenBank/DDBJ whole genome shotgun (WGS) entry which is preliminary data.</text>
</comment>